<evidence type="ECO:0000313" key="2">
    <source>
        <dbReference type="Proteomes" id="UP000245133"/>
    </source>
</evidence>
<gene>
    <name evidence="1" type="ORF">LPTSP4_24130</name>
</gene>
<organism evidence="1 2">
    <name type="scientific">Leptospira ryugenii</name>
    <dbReference type="NCBI Taxonomy" id="1917863"/>
    <lineage>
        <taxon>Bacteria</taxon>
        <taxon>Pseudomonadati</taxon>
        <taxon>Spirochaetota</taxon>
        <taxon>Spirochaetia</taxon>
        <taxon>Leptospirales</taxon>
        <taxon>Leptospiraceae</taxon>
        <taxon>Leptospira</taxon>
    </lineage>
</organism>
<dbReference type="AlphaFoldDB" id="A0A2P2E251"/>
<proteinExistence type="predicted"/>
<accession>A0A2P2E251</accession>
<comment type="caution">
    <text evidence="1">The sequence shown here is derived from an EMBL/GenBank/DDBJ whole genome shotgun (WGS) entry which is preliminary data.</text>
</comment>
<dbReference type="Proteomes" id="UP000245133">
    <property type="component" value="Unassembled WGS sequence"/>
</dbReference>
<sequence>MKVRNEIHLYDAATNFYSTNYVVLGKGKGEDTAFFLLGMIPVTKAPSIDLAMSQVLEKFPEGRSLVNIQIIREDRPYFPLGLVTAVVVVADVIGEKKIEEDTIQTKEKKK</sequence>
<protein>
    <submittedName>
        <fullName evidence="1">Lipoprotein</fullName>
    </submittedName>
</protein>
<keyword evidence="1" id="KW-0449">Lipoprotein</keyword>
<reference evidence="1 2" key="1">
    <citation type="submission" date="2018-02" db="EMBL/GenBank/DDBJ databases">
        <title>Novel Leptospira species isolated from soil and water in Japan.</title>
        <authorList>
            <person name="Nakao R."/>
            <person name="Masuzawa T."/>
        </authorList>
    </citation>
    <scope>NUCLEOTIDE SEQUENCE [LARGE SCALE GENOMIC DNA]</scope>
    <source>
        <strain evidence="1 2">YH101</strain>
    </source>
</reference>
<name>A0A2P2E251_9LEPT</name>
<evidence type="ECO:0000313" key="1">
    <source>
        <dbReference type="EMBL" id="GBF50886.1"/>
    </source>
</evidence>
<dbReference type="EMBL" id="BFBB01000007">
    <property type="protein sequence ID" value="GBF50886.1"/>
    <property type="molecule type" value="Genomic_DNA"/>
</dbReference>
<keyword evidence="2" id="KW-1185">Reference proteome</keyword>